<name>A0A7C9IH77_9RHOB</name>
<dbReference type="EMBL" id="WUPT01000002">
    <property type="protein sequence ID" value="MXQ08848.1"/>
    <property type="molecule type" value="Genomic_DNA"/>
</dbReference>
<keyword evidence="3" id="KW-1185">Reference proteome</keyword>
<dbReference type="SUPFAM" id="SSF50952">
    <property type="entry name" value="Soluble quinoprotein glucose dehydrogenase"/>
    <property type="match status" value="1"/>
</dbReference>
<dbReference type="Proteomes" id="UP000480350">
    <property type="component" value="Unassembled WGS sequence"/>
</dbReference>
<dbReference type="InterPro" id="IPR011042">
    <property type="entry name" value="6-blade_b-propeller_TolB-like"/>
</dbReference>
<dbReference type="InterPro" id="IPR012938">
    <property type="entry name" value="Glc/Sorbosone_DH"/>
</dbReference>
<reference evidence="2 3" key="1">
    <citation type="submission" date="2019-12" db="EMBL/GenBank/DDBJ databases">
        <authorList>
            <person name="Lee S.D."/>
        </authorList>
    </citation>
    <scope>NUCLEOTIDE SEQUENCE [LARGE SCALE GENOMIC DNA]</scope>
    <source>
        <strain evidence="2 3">GH1-50</strain>
    </source>
</reference>
<reference evidence="2 3" key="2">
    <citation type="submission" date="2020-03" db="EMBL/GenBank/DDBJ databases">
        <title>Kangsaoukella pontilimi gen. nov., sp. nov., a new member of the family Rhodobacteraceae isolated from a tidal mudflat.</title>
        <authorList>
            <person name="Kim I.S."/>
        </authorList>
    </citation>
    <scope>NUCLEOTIDE SEQUENCE [LARGE SCALE GENOMIC DNA]</scope>
    <source>
        <strain evidence="2 3">GH1-50</strain>
    </source>
</reference>
<protein>
    <submittedName>
        <fullName evidence="2">PQQ-dependent sugar dehydrogenase</fullName>
    </submittedName>
</protein>
<dbReference type="InterPro" id="IPR011041">
    <property type="entry name" value="Quinoprot_gluc/sorb_DH_b-prop"/>
</dbReference>
<dbReference type="Pfam" id="PF07995">
    <property type="entry name" value="GSDH"/>
    <property type="match status" value="1"/>
</dbReference>
<evidence type="ECO:0000313" key="2">
    <source>
        <dbReference type="EMBL" id="MXQ08848.1"/>
    </source>
</evidence>
<dbReference type="PANTHER" id="PTHR19328:SF75">
    <property type="entry name" value="ALDOSE SUGAR DEHYDROGENASE YLII"/>
    <property type="match status" value="1"/>
</dbReference>
<gene>
    <name evidence="2" type="ORF">GQ651_13400</name>
</gene>
<comment type="caution">
    <text evidence="2">The sequence shown here is derived from an EMBL/GenBank/DDBJ whole genome shotgun (WGS) entry which is preliminary data.</text>
</comment>
<proteinExistence type="predicted"/>
<organism evidence="2 3">
    <name type="scientific">Kangsaoukella pontilimi</name>
    <dbReference type="NCBI Taxonomy" id="2691042"/>
    <lineage>
        <taxon>Bacteria</taxon>
        <taxon>Pseudomonadati</taxon>
        <taxon>Pseudomonadota</taxon>
        <taxon>Alphaproteobacteria</taxon>
        <taxon>Rhodobacterales</taxon>
        <taxon>Paracoccaceae</taxon>
        <taxon>Kangsaoukella</taxon>
    </lineage>
</organism>
<dbReference type="Gene3D" id="2.120.10.30">
    <property type="entry name" value="TolB, C-terminal domain"/>
    <property type="match status" value="1"/>
</dbReference>
<feature type="domain" description="Glucose/Sorbosone dehydrogenase" evidence="1">
    <location>
        <begin position="55"/>
        <end position="386"/>
    </location>
</feature>
<evidence type="ECO:0000313" key="3">
    <source>
        <dbReference type="Proteomes" id="UP000480350"/>
    </source>
</evidence>
<accession>A0A7C9IH77</accession>
<sequence>MSVGLAFAGAHTGVAPVEQGEKNVPEFEPAFEMQTRAPAISNPVTLSTETVVEGLAHPWGIEVLPGGGYLVTEREGRLRVIDAEGELKAAIKGVPQVLNMEQGGLLDVALAEDFEQSRRIFFTYAKPMEGNMSATAAATGVLNADMTVLSEVEDIFVQDPPSPSPMHYGSRIVLDGDYAYVTTGEHFTQEERVLAQDKGATYGKVIRVTLSGETPDDNPFVDEEGSVDTIWTLGHRNVQGADIHPETGDLWTLEHGPQGGDELNLIEAGANYGWPEVSYGEQYGGAPIGTGEPRAEGFTEPRYYWDPVIAPGGFTFYEGEMFDWNGDVIASSLYPGGLVRLTLDGDRVNGEARYLAEELGRVRDIEVDADGSVLVLTDYADGAVIRVMPATASN</sequence>
<dbReference type="AlphaFoldDB" id="A0A7C9IH77"/>
<dbReference type="PANTHER" id="PTHR19328">
    <property type="entry name" value="HEDGEHOG-INTERACTING PROTEIN"/>
    <property type="match status" value="1"/>
</dbReference>
<dbReference type="RefSeq" id="WP_160765168.1">
    <property type="nucleotide sequence ID" value="NZ_WUPT01000002.1"/>
</dbReference>
<evidence type="ECO:0000259" key="1">
    <source>
        <dbReference type="Pfam" id="PF07995"/>
    </source>
</evidence>